<feature type="transmembrane region" description="Helical" evidence="1">
    <location>
        <begin position="20"/>
        <end position="42"/>
    </location>
</feature>
<protein>
    <submittedName>
        <fullName evidence="2">Uncharacterized protein</fullName>
    </submittedName>
</protein>
<keyword evidence="1" id="KW-1133">Transmembrane helix</keyword>
<dbReference type="Proteomes" id="UP000318288">
    <property type="component" value="Unassembled WGS sequence"/>
</dbReference>
<dbReference type="AlphaFoldDB" id="A0A5C6F0S9"/>
<dbReference type="RefSeq" id="WP_246114554.1">
    <property type="nucleotide sequence ID" value="NZ_SJPW01000004.1"/>
</dbReference>
<gene>
    <name evidence="2" type="ORF">Poly51_33540</name>
</gene>
<evidence type="ECO:0000313" key="3">
    <source>
        <dbReference type="Proteomes" id="UP000318288"/>
    </source>
</evidence>
<accession>A0A5C6F0S9</accession>
<name>A0A5C6F0S9_9BACT</name>
<reference evidence="2 3" key="1">
    <citation type="submission" date="2019-02" db="EMBL/GenBank/DDBJ databases">
        <title>Deep-cultivation of Planctomycetes and their phenomic and genomic characterization uncovers novel biology.</title>
        <authorList>
            <person name="Wiegand S."/>
            <person name="Jogler M."/>
            <person name="Boedeker C."/>
            <person name="Pinto D."/>
            <person name="Vollmers J."/>
            <person name="Rivas-Marin E."/>
            <person name="Kohn T."/>
            <person name="Peeters S.H."/>
            <person name="Heuer A."/>
            <person name="Rast P."/>
            <person name="Oberbeckmann S."/>
            <person name="Bunk B."/>
            <person name="Jeske O."/>
            <person name="Meyerdierks A."/>
            <person name="Storesund J.E."/>
            <person name="Kallscheuer N."/>
            <person name="Luecker S."/>
            <person name="Lage O.M."/>
            <person name="Pohl T."/>
            <person name="Merkel B.J."/>
            <person name="Hornburger P."/>
            <person name="Mueller R.-W."/>
            <person name="Bruemmer F."/>
            <person name="Labrenz M."/>
            <person name="Spormann A.M."/>
            <person name="Op Den Camp H."/>
            <person name="Overmann J."/>
            <person name="Amann R."/>
            <person name="Jetten M.S.M."/>
            <person name="Mascher T."/>
            <person name="Medema M.H."/>
            <person name="Devos D.P."/>
            <person name="Kaster A.-K."/>
            <person name="Ovreas L."/>
            <person name="Rohde M."/>
            <person name="Galperin M.Y."/>
            <person name="Jogler C."/>
        </authorList>
    </citation>
    <scope>NUCLEOTIDE SEQUENCE [LARGE SCALE GENOMIC DNA]</scope>
    <source>
        <strain evidence="2 3">Poly51</strain>
    </source>
</reference>
<keyword evidence="1" id="KW-0472">Membrane</keyword>
<keyword evidence="1" id="KW-0812">Transmembrane</keyword>
<proteinExistence type="predicted"/>
<comment type="caution">
    <text evidence="2">The sequence shown here is derived from an EMBL/GenBank/DDBJ whole genome shotgun (WGS) entry which is preliminary data.</text>
</comment>
<organism evidence="2 3">
    <name type="scientific">Rubripirellula tenax</name>
    <dbReference type="NCBI Taxonomy" id="2528015"/>
    <lineage>
        <taxon>Bacteria</taxon>
        <taxon>Pseudomonadati</taxon>
        <taxon>Planctomycetota</taxon>
        <taxon>Planctomycetia</taxon>
        <taxon>Pirellulales</taxon>
        <taxon>Pirellulaceae</taxon>
        <taxon>Rubripirellula</taxon>
    </lineage>
</organism>
<sequence length="231" mass="25362">MIRSDMTHTDSPPSDRGFQFSLRETLGLVTIAVLVAGLITATKRLRSAERERDLLRNEVGYLTPTDADQIAASRAPSDQPLTYRVRVRVPEAKTKFRLAYSSIWPAGESSPMWFSAVPIVAGESLVTVRIMEDPRDGRWKISTIVGTSSGTRRMATTLPPDQVPVFRGSHEVLSTGIPRGETFAAAISESIRVLDERWLVGEGSLLLYGDRPPDADQLGIFAELQPDTGPL</sequence>
<dbReference type="EMBL" id="SJPW01000004">
    <property type="protein sequence ID" value="TWU54635.1"/>
    <property type="molecule type" value="Genomic_DNA"/>
</dbReference>
<evidence type="ECO:0000256" key="1">
    <source>
        <dbReference type="SAM" id="Phobius"/>
    </source>
</evidence>
<evidence type="ECO:0000313" key="2">
    <source>
        <dbReference type="EMBL" id="TWU54635.1"/>
    </source>
</evidence>
<keyword evidence="3" id="KW-1185">Reference proteome</keyword>